<dbReference type="WBParaSite" id="ALUE_0001941501-mRNA-1">
    <property type="protein sequence ID" value="ALUE_0001941501-mRNA-1"/>
    <property type="gene ID" value="ALUE_0001941501"/>
</dbReference>
<proteinExistence type="predicted"/>
<keyword evidence="1" id="KW-0472">Membrane</keyword>
<accession>A0A0M3IKY7</accession>
<dbReference type="SUPFAM" id="SSF48371">
    <property type="entry name" value="ARM repeat"/>
    <property type="match status" value="1"/>
</dbReference>
<dbReference type="AlphaFoldDB" id="A0A0M3IKY7"/>
<keyword evidence="2" id="KW-1185">Reference proteome</keyword>
<reference evidence="3" key="1">
    <citation type="submission" date="2017-02" db="UniProtKB">
        <authorList>
            <consortium name="WormBaseParasite"/>
        </authorList>
    </citation>
    <scope>IDENTIFICATION</scope>
</reference>
<evidence type="ECO:0000313" key="2">
    <source>
        <dbReference type="Proteomes" id="UP000036681"/>
    </source>
</evidence>
<protein>
    <submittedName>
        <fullName evidence="3">SMK-1 domain-containing protein</fullName>
    </submittedName>
</protein>
<name>A0A0M3IKY7_ASCLU</name>
<dbReference type="InterPro" id="IPR016024">
    <property type="entry name" value="ARM-type_fold"/>
</dbReference>
<keyword evidence="1" id="KW-1133">Transmembrane helix</keyword>
<feature type="transmembrane region" description="Helical" evidence="1">
    <location>
        <begin position="49"/>
        <end position="70"/>
    </location>
</feature>
<evidence type="ECO:0000256" key="1">
    <source>
        <dbReference type="SAM" id="Phobius"/>
    </source>
</evidence>
<evidence type="ECO:0000313" key="3">
    <source>
        <dbReference type="WBParaSite" id="ALUE_0001941501-mRNA-1"/>
    </source>
</evidence>
<sequence>MPPWSTLFVNNAGILDRKPNLSGGCELDLNLLLSPYCHRKQFASLHSPYLLFCVVPSFLLIALHLVYAVYTNVYAFSHLLDRILFIAESAIRRNDGAEICAVVLKAMASSLCTLDTKTMLADGEVCSICSQKVVTTQKMHLDLSKLFRLFESVIGHEDKELRLACCAVLQSALKHMSFPSKDALEGTVQKSLALMGDLDEDVREDYEWCFIQIINMPWNKLYGDISEKLSDLEADGKQSAQLQYTLACAQNALDAELANNCFVKIVLLAVRPDYLEAIPSARKLISSEVMKSDPRIRPKQLFLRQKQHICKYLAKSLVNISFDDENMQRHGYFIATHLDDGIVKRLVDDAEEAFIRMAELFGYVCDDGAPHVEGWLRDASQDLVPHLLLIRDTPLEAMRAVLNKILEIRRLRPSALIVECYPSLLVRLICKGGSDVMRRTFEFIDSFTQGECTRMYLMKTTVYDCTVILLQHLSLNEERCLEYFRQLHRLTNGDDVVFTLTAFVKQRVKGTHSAVSGHLDGAYLDNEVIKTATKMLAVLRVLTHLGELSIAPWRTFVETLSDEALSGLLPQILVSIAPLLKFDSARSILSFIFKTKRLQLSSNLEFERTSLMLWNNPRVQINEFLSPEHEHAPLPKVLGACASLLKESNEEVSELVLHKVINVLDGSIWDDDNCFDNIAAQLVCLPFAISLFC</sequence>
<dbReference type="Proteomes" id="UP000036681">
    <property type="component" value="Unplaced"/>
</dbReference>
<keyword evidence="1" id="KW-0812">Transmembrane</keyword>
<organism evidence="2 3">
    <name type="scientific">Ascaris lumbricoides</name>
    <name type="common">Giant roundworm</name>
    <dbReference type="NCBI Taxonomy" id="6252"/>
    <lineage>
        <taxon>Eukaryota</taxon>
        <taxon>Metazoa</taxon>
        <taxon>Ecdysozoa</taxon>
        <taxon>Nematoda</taxon>
        <taxon>Chromadorea</taxon>
        <taxon>Rhabditida</taxon>
        <taxon>Spirurina</taxon>
        <taxon>Ascaridomorpha</taxon>
        <taxon>Ascaridoidea</taxon>
        <taxon>Ascarididae</taxon>
        <taxon>Ascaris</taxon>
    </lineage>
</organism>